<dbReference type="SUPFAM" id="SSF47616">
    <property type="entry name" value="GST C-terminal domain-like"/>
    <property type="match status" value="1"/>
</dbReference>
<accession>A0A1C3XWI0</accession>
<dbReference type="SFLD" id="SFLDG00358">
    <property type="entry name" value="Main_(cytGST)"/>
    <property type="match status" value="1"/>
</dbReference>
<evidence type="ECO:0000259" key="2">
    <source>
        <dbReference type="PROSITE" id="PS50405"/>
    </source>
</evidence>
<dbReference type="PANTHER" id="PTHR44051:SF8">
    <property type="entry name" value="GLUTATHIONE S-TRANSFERASE GSTA"/>
    <property type="match status" value="1"/>
</dbReference>
<dbReference type="GO" id="GO:0016740">
    <property type="term" value="F:transferase activity"/>
    <property type="evidence" value="ECO:0007669"/>
    <property type="project" value="UniProtKB-KW"/>
</dbReference>
<dbReference type="InterPro" id="IPR004046">
    <property type="entry name" value="GST_C"/>
</dbReference>
<dbReference type="InterPro" id="IPR040079">
    <property type="entry name" value="Glutathione_S-Trfase"/>
</dbReference>
<keyword evidence="3" id="KW-0808">Transferase</keyword>
<evidence type="ECO:0000259" key="1">
    <source>
        <dbReference type="PROSITE" id="PS50404"/>
    </source>
</evidence>
<dbReference type="STRING" id="1138170.GA0061105_101204"/>
<dbReference type="EMBL" id="FMAJ01000001">
    <property type="protein sequence ID" value="SCB56376.1"/>
    <property type="molecule type" value="Genomic_DNA"/>
</dbReference>
<dbReference type="RefSeq" id="WP_064691874.1">
    <property type="nucleotide sequence ID" value="NZ_FMAJ01000001.1"/>
</dbReference>
<dbReference type="PROSITE" id="PS50404">
    <property type="entry name" value="GST_NTER"/>
    <property type="match status" value="1"/>
</dbReference>
<protein>
    <submittedName>
        <fullName evidence="3">Glutathione S-transferase</fullName>
    </submittedName>
</protein>
<proteinExistence type="predicted"/>
<sequence>MSLVLYGHPLASFCHKVLIALYENATPFENRLVDLSDETSRADLFRFWPIGKMPLLRDEARDSTIPETTIIIEYLDHYYPGPVRLLPLEIDRALQVRLWDRFFDHYVQVPMQTIVSHRRRPEGKADEIEVAACRATLTTAYAMIEKQLDESSWITGEAFTIADCAAAPALFYAETLVPFCEEQPKLRAYYEQLLARPSVARTLEEARPYFKFYPYHDRLPARFRDAAE</sequence>
<name>A0A1C3XWI0_9HYPH</name>
<dbReference type="Gene3D" id="1.20.1050.10">
    <property type="match status" value="1"/>
</dbReference>
<dbReference type="InterPro" id="IPR036282">
    <property type="entry name" value="Glutathione-S-Trfase_C_sf"/>
</dbReference>
<dbReference type="Proteomes" id="UP000198723">
    <property type="component" value="Unassembled WGS sequence"/>
</dbReference>
<dbReference type="CDD" id="cd00570">
    <property type="entry name" value="GST_N_family"/>
    <property type="match status" value="1"/>
</dbReference>
<feature type="domain" description="GST C-terminal" evidence="2">
    <location>
        <begin position="89"/>
        <end position="212"/>
    </location>
</feature>
<dbReference type="InterPro" id="IPR010987">
    <property type="entry name" value="Glutathione-S-Trfase_C-like"/>
</dbReference>
<evidence type="ECO:0000313" key="4">
    <source>
        <dbReference type="Proteomes" id="UP000198723"/>
    </source>
</evidence>
<gene>
    <name evidence="3" type="ORF">GA0061105_101204</name>
</gene>
<dbReference type="InterPro" id="IPR036249">
    <property type="entry name" value="Thioredoxin-like_sf"/>
</dbReference>
<dbReference type="AlphaFoldDB" id="A0A1C3XWI0"/>
<dbReference type="Pfam" id="PF00043">
    <property type="entry name" value="GST_C"/>
    <property type="match status" value="1"/>
</dbReference>
<reference evidence="3 4" key="1">
    <citation type="submission" date="2016-08" db="EMBL/GenBank/DDBJ databases">
        <authorList>
            <person name="Seilhamer J.J."/>
        </authorList>
    </citation>
    <scope>NUCLEOTIDE SEQUENCE [LARGE SCALE GENOMIC DNA]</scope>
    <source>
        <strain evidence="3 4">HBR26</strain>
    </source>
</reference>
<dbReference type="InterPro" id="IPR004045">
    <property type="entry name" value="Glutathione_S-Trfase_N"/>
</dbReference>
<dbReference type="PROSITE" id="PS50405">
    <property type="entry name" value="GST_CTER"/>
    <property type="match status" value="1"/>
</dbReference>
<feature type="domain" description="GST N-terminal" evidence="1">
    <location>
        <begin position="1"/>
        <end position="83"/>
    </location>
</feature>
<organism evidence="3 4">
    <name type="scientific">Rhizobium aethiopicum</name>
    <dbReference type="NCBI Taxonomy" id="1138170"/>
    <lineage>
        <taxon>Bacteria</taxon>
        <taxon>Pseudomonadati</taxon>
        <taxon>Pseudomonadota</taxon>
        <taxon>Alphaproteobacteria</taxon>
        <taxon>Hyphomicrobiales</taxon>
        <taxon>Rhizobiaceae</taxon>
        <taxon>Rhizobium/Agrobacterium group</taxon>
        <taxon>Rhizobium</taxon>
    </lineage>
</organism>
<dbReference type="Pfam" id="PF13417">
    <property type="entry name" value="GST_N_3"/>
    <property type="match status" value="1"/>
</dbReference>
<dbReference type="SFLD" id="SFLDS00019">
    <property type="entry name" value="Glutathione_Transferase_(cytos"/>
    <property type="match status" value="1"/>
</dbReference>
<dbReference type="PANTHER" id="PTHR44051">
    <property type="entry name" value="GLUTATHIONE S-TRANSFERASE-RELATED"/>
    <property type="match status" value="1"/>
</dbReference>
<dbReference type="SUPFAM" id="SSF52833">
    <property type="entry name" value="Thioredoxin-like"/>
    <property type="match status" value="1"/>
</dbReference>
<dbReference type="CDD" id="cd00299">
    <property type="entry name" value="GST_C_family"/>
    <property type="match status" value="1"/>
</dbReference>
<dbReference type="Gene3D" id="3.40.30.10">
    <property type="entry name" value="Glutaredoxin"/>
    <property type="match status" value="1"/>
</dbReference>
<evidence type="ECO:0000313" key="3">
    <source>
        <dbReference type="EMBL" id="SCB56376.1"/>
    </source>
</evidence>